<reference evidence="1" key="1">
    <citation type="submission" date="2016-02" db="EMBL/GenBank/DDBJ databases">
        <title>WGS assembly of Manihot esculenta.</title>
        <authorList>
            <person name="Bredeson J.V."/>
            <person name="Prochnik S.E."/>
            <person name="Lyons J.B."/>
            <person name="Schmutz J."/>
            <person name="Grimwood J."/>
            <person name="Vrebalov J."/>
            <person name="Bart R.S."/>
            <person name="Amuge T."/>
            <person name="Ferguson M.E."/>
            <person name="Green R."/>
            <person name="Putnam N."/>
            <person name="Stites J."/>
            <person name="Rounsley S."/>
            <person name="Rokhsar D.S."/>
        </authorList>
    </citation>
    <scope>NUCLEOTIDE SEQUENCE [LARGE SCALE GENOMIC DNA]</scope>
    <source>
        <tissue evidence="1">Leaf</tissue>
    </source>
</reference>
<dbReference type="AlphaFoldDB" id="A0A2C9V8L4"/>
<evidence type="ECO:0000313" key="1">
    <source>
        <dbReference type="EMBL" id="OAY40507.1"/>
    </source>
</evidence>
<dbReference type="EMBL" id="CM004395">
    <property type="protein sequence ID" value="OAY40507.1"/>
    <property type="molecule type" value="Genomic_DNA"/>
</dbReference>
<organism evidence="1">
    <name type="scientific">Manihot esculenta</name>
    <name type="common">Cassava</name>
    <name type="synonym">Jatropha manihot</name>
    <dbReference type="NCBI Taxonomy" id="3983"/>
    <lineage>
        <taxon>Eukaryota</taxon>
        <taxon>Viridiplantae</taxon>
        <taxon>Streptophyta</taxon>
        <taxon>Embryophyta</taxon>
        <taxon>Tracheophyta</taxon>
        <taxon>Spermatophyta</taxon>
        <taxon>Magnoliopsida</taxon>
        <taxon>eudicotyledons</taxon>
        <taxon>Gunneridae</taxon>
        <taxon>Pentapetalae</taxon>
        <taxon>rosids</taxon>
        <taxon>fabids</taxon>
        <taxon>Malpighiales</taxon>
        <taxon>Euphorbiaceae</taxon>
        <taxon>Crotonoideae</taxon>
        <taxon>Manihoteae</taxon>
        <taxon>Manihot</taxon>
    </lineage>
</organism>
<protein>
    <submittedName>
        <fullName evidence="1">Uncharacterized protein</fullName>
    </submittedName>
</protein>
<dbReference type="PANTHER" id="PTHR33067:SF35">
    <property type="entry name" value="ASPARTIC PEPTIDASE DDI1-TYPE DOMAIN-CONTAINING PROTEIN"/>
    <property type="match status" value="1"/>
</dbReference>
<dbReference type="InterPro" id="IPR021109">
    <property type="entry name" value="Peptidase_aspartic_dom_sf"/>
</dbReference>
<accession>A0A2C9V8L4</accession>
<proteinExistence type="predicted"/>
<dbReference type="PANTHER" id="PTHR33067">
    <property type="entry name" value="RNA-DIRECTED DNA POLYMERASE-RELATED"/>
    <property type="match status" value="1"/>
</dbReference>
<name>A0A2C9V8L4_MANES</name>
<dbReference type="Gene3D" id="2.40.70.10">
    <property type="entry name" value="Acid Proteases"/>
    <property type="match status" value="1"/>
</dbReference>
<gene>
    <name evidence="1" type="ORF">MANES_09G027500</name>
</gene>
<sequence>MKCTHHSIPKWMIVQHFYNVVSPNLRSDEDVKGDLIGKTRDGAFACLDKIAYKNYQWNSERAHVKSEAKKAARMFKIDAISMINVKFDVLARRMDKMTMGMEAKNVNVMNDLSYGASFGVKRKMRMRRKKKKMREKSVFREKKCERKDYSKEEKKDELKEKKDRVREEARYIPPKPYKSHLPFSQRFQKAKLDMQFSKFLEVLKKLYINIPFIDALSQISSYAKFLKEILSNKRRLEEYDIVALMEECKNVSLKVDKIFIAVNFVVLEMEKDINIPIIFGRPFLAIAEAIINVKNVKLKLKVGKEKVEFNLFEPKTPNTLATSSSCLRVDVLENDKISIAFVRLFEDDNDILCFQEQNFEERTKE</sequence>